<reference evidence="8 9" key="1">
    <citation type="journal article" date="2012" name="J. Virol.">
        <title>Complete Genome Sequences of 138 Mycobacteriophages.</title>
        <authorList>
            <consortium name="the Science Education Alliance Phage Hunters Advancing Genomics and Evolutionary Science Program"/>
            <consortium name="the KwaZulu-Natal Research Institute for Tuberculosis and HIV Mycobacterial Genetics Course Students"/>
            <consortium name="the Phage Hunters Integrating Research and Education Program"/>
            <person name="Hatfull G.F."/>
        </authorList>
    </citation>
    <scope>NUCLEOTIDE SEQUENCE [LARGE SCALE GENOMIC DNA]</scope>
</reference>
<dbReference type="PANTHER" id="PTHR30417">
    <property type="entry name" value="N-ACETYLMURAMOYL-L-ALANINE AMIDASE AMID"/>
    <property type="match status" value="1"/>
</dbReference>
<dbReference type="EMBL" id="JN698994">
    <property type="protein sequence ID" value="AER47584.1"/>
    <property type="molecule type" value="Genomic_DNA"/>
</dbReference>
<evidence type="ECO:0000313" key="8">
    <source>
        <dbReference type="EMBL" id="AER47584.1"/>
    </source>
</evidence>
<dbReference type="KEGG" id="vg:18990028"/>
<dbReference type="EC" id="3.5.1.28" evidence="2"/>
<sequence>MMLTVESFAAAMGNSLSVDRYRQLFPAAVESMVACGCTTVNRAAMWLAQVGHESGGLRWMEELASGAAYEWRSDLGNTQAGDGVRFKGRGPIQITGRYNYRKVSEWAHAQGIVPTPTYFVDNPTQLASDQYGFIGVSWYWQHGGPRPGQINGFADAGDILSGSRCVNGWVTTPNGMPDRTERWNRCRAMGDQILPAGAGTDNGGDGMAWTGDPVWLEDVLRPVLGDRLRVLPSWQMYGHGDFKDIRGVMVHHTGNARETAESIRKGRPDLRGPLSNIHIAPDGTVTLVAAGVCWHAGAGSYPWLPTNNANWHMIGIECAWPTIRPNGTYDEREPWPDAQIIAMRDTCAALTKRLGWDASRVIGHKEYAGASQGKWDPGNLDMGWFRGEVAKAMRGEFDPKAPAPAPNPPADNDNGGFLMALNDKQQHDLYNAVMTIAAVAADIQTQLRGPGLRGWPQLGRNANGEALTLVDAVGVIKAIADREAGR</sequence>
<evidence type="ECO:0000259" key="7">
    <source>
        <dbReference type="SMART" id="SM00644"/>
    </source>
</evidence>
<dbReference type="GO" id="GO:0071555">
    <property type="term" value="P:cell wall organization"/>
    <property type="evidence" value="ECO:0007669"/>
    <property type="project" value="UniProtKB-KW"/>
</dbReference>
<dbReference type="GO" id="GO:0042742">
    <property type="term" value="P:defense response to bacterium"/>
    <property type="evidence" value="ECO:0007669"/>
    <property type="project" value="UniProtKB-KW"/>
</dbReference>
<dbReference type="SUPFAM" id="SSF55846">
    <property type="entry name" value="N-acetylmuramoyl-L-alanine amidase-like"/>
    <property type="match status" value="1"/>
</dbReference>
<evidence type="ECO:0000256" key="6">
    <source>
        <dbReference type="ARBA" id="ARBA00023316"/>
    </source>
</evidence>
<evidence type="ECO:0000256" key="1">
    <source>
        <dbReference type="ARBA" id="ARBA00001561"/>
    </source>
</evidence>
<organism evidence="8 9">
    <name type="scientific">Mycobacterium phage DS6A</name>
    <dbReference type="NCBI Taxonomy" id="45764"/>
    <lineage>
        <taxon>Viruses</taxon>
        <taxon>Duplodnaviria</taxon>
        <taxon>Heunggongvirae</taxon>
        <taxon>Uroviricota</taxon>
        <taxon>Caudoviricetes</taxon>
        <taxon>Hnatkovirus</taxon>
        <taxon>Hnatkovirus DS6A</taxon>
    </lineage>
</organism>
<gene>
    <name evidence="8" type="primary">30</name>
    <name evidence="8" type="ORF">DS6A_30</name>
</gene>
<dbReference type="Proteomes" id="UP000005857">
    <property type="component" value="Segment"/>
</dbReference>
<proteinExistence type="predicted"/>
<dbReference type="SMR" id="G8I4E0"/>
<keyword evidence="9" id="KW-1185">Reference proteome</keyword>
<dbReference type="GO" id="GO:0001897">
    <property type="term" value="P:symbiont-mediated cytolysis of host cell"/>
    <property type="evidence" value="ECO:0007669"/>
    <property type="project" value="UniProtKB-ARBA"/>
</dbReference>
<protein>
    <recommendedName>
        <fullName evidence="2">N-acetylmuramoyl-L-alanine amidase</fullName>
        <ecNumber evidence="2">3.5.1.28</ecNumber>
    </recommendedName>
</protein>
<evidence type="ECO:0000256" key="2">
    <source>
        <dbReference type="ARBA" id="ARBA00011901"/>
    </source>
</evidence>
<evidence type="ECO:0000256" key="4">
    <source>
        <dbReference type="ARBA" id="ARBA00022638"/>
    </source>
</evidence>
<dbReference type="GeneID" id="18990028"/>
<evidence type="ECO:0000256" key="3">
    <source>
        <dbReference type="ARBA" id="ARBA00022529"/>
    </source>
</evidence>
<dbReference type="GO" id="GO:0009253">
    <property type="term" value="P:peptidoglycan catabolic process"/>
    <property type="evidence" value="ECO:0007669"/>
    <property type="project" value="InterPro"/>
</dbReference>
<dbReference type="GO" id="GO:0009254">
    <property type="term" value="P:peptidoglycan turnover"/>
    <property type="evidence" value="ECO:0007669"/>
    <property type="project" value="TreeGrafter"/>
</dbReference>
<dbReference type="InterPro" id="IPR036505">
    <property type="entry name" value="Amidase/PGRP_sf"/>
</dbReference>
<name>G8I4E0_9CAUD</name>
<dbReference type="InterPro" id="IPR002502">
    <property type="entry name" value="Amidase_domain"/>
</dbReference>
<comment type="catalytic activity">
    <reaction evidence="1">
        <text>Hydrolyzes the link between N-acetylmuramoyl residues and L-amino acid residues in certain cell-wall glycopeptides.</text>
        <dbReference type="EC" id="3.5.1.28"/>
    </reaction>
</comment>
<keyword evidence="6" id="KW-0961">Cell wall biogenesis/degradation</keyword>
<feature type="domain" description="N-acetylmuramoyl-L-alanine amidase" evidence="7">
    <location>
        <begin position="233"/>
        <end position="378"/>
    </location>
</feature>
<keyword evidence="3" id="KW-0929">Antimicrobial</keyword>
<dbReference type="InterPro" id="IPR023346">
    <property type="entry name" value="Lysozyme-like_dom_sf"/>
</dbReference>
<dbReference type="RefSeq" id="YP_009018718.1">
    <property type="nucleotide sequence ID" value="NC_023744.1"/>
</dbReference>
<dbReference type="GO" id="GO:0008745">
    <property type="term" value="F:N-acetylmuramoyl-L-alanine amidase activity"/>
    <property type="evidence" value="ECO:0007669"/>
    <property type="project" value="UniProtKB-EC"/>
</dbReference>
<dbReference type="Pfam" id="PF01510">
    <property type="entry name" value="Amidase_2"/>
    <property type="match status" value="1"/>
</dbReference>
<dbReference type="OrthoDB" id="2745at10239"/>
<dbReference type="InterPro" id="IPR051206">
    <property type="entry name" value="NAMLAA_amidase_2"/>
</dbReference>
<accession>G8I4E0</accession>
<dbReference type="SMART" id="SM00644">
    <property type="entry name" value="Ami_2"/>
    <property type="match status" value="1"/>
</dbReference>
<dbReference type="SUPFAM" id="SSF53955">
    <property type="entry name" value="Lysozyme-like"/>
    <property type="match status" value="1"/>
</dbReference>
<dbReference type="CDD" id="cd06583">
    <property type="entry name" value="PGRP"/>
    <property type="match status" value="1"/>
</dbReference>
<keyword evidence="4" id="KW-0081">Bacteriolytic enzyme</keyword>
<evidence type="ECO:0000313" key="9">
    <source>
        <dbReference type="Proteomes" id="UP000005857"/>
    </source>
</evidence>
<dbReference type="PANTHER" id="PTHR30417:SF1">
    <property type="entry name" value="N-ACETYLMURAMOYL-L-ALANINE AMIDASE AMID"/>
    <property type="match status" value="1"/>
</dbReference>
<keyword evidence="5" id="KW-0378">Hydrolase</keyword>
<dbReference type="Gene3D" id="3.40.80.10">
    <property type="entry name" value="Peptidoglycan recognition protein-like"/>
    <property type="match status" value="1"/>
</dbReference>
<evidence type="ECO:0000256" key="5">
    <source>
        <dbReference type="ARBA" id="ARBA00022801"/>
    </source>
</evidence>
<dbReference type="Gene3D" id="1.10.530.10">
    <property type="match status" value="1"/>
</dbReference>